<organism evidence="3 4">
    <name type="scientific">Paenibacillus monticola</name>
    <dbReference type="NCBI Taxonomy" id="2666075"/>
    <lineage>
        <taxon>Bacteria</taxon>
        <taxon>Bacillati</taxon>
        <taxon>Bacillota</taxon>
        <taxon>Bacilli</taxon>
        <taxon>Bacillales</taxon>
        <taxon>Paenibacillaceae</taxon>
        <taxon>Paenibacillus</taxon>
    </lineage>
</organism>
<name>A0A7X2H8R4_9BACL</name>
<keyword evidence="1" id="KW-0238">DNA-binding</keyword>
<dbReference type="Gene3D" id="1.10.1660.10">
    <property type="match status" value="1"/>
</dbReference>
<dbReference type="SUPFAM" id="SSF46955">
    <property type="entry name" value="Putative DNA-binding domain"/>
    <property type="match status" value="1"/>
</dbReference>
<dbReference type="GO" id="GO:0003677">
    <property type="term" value="F:DNA binding"/>
    <property type="evidence" value="ECO:0007669"/>
    <property type="project" value="UniProtKB-KW"/>
</dbReference>
<dbReference type="SMART" id="SM00422">
    <property type="entry name" value="HTH_MERR"/>
    <property type="match status" value="1"/>
</dbReference>
<feature type="domain" description="HTH merR-type" evidence="2">
    <location>
        <begin position="1"/>
        <end position="73"/>
    </location>
</feature>
<dbReference type="PANTHER" id="PTHR30204:SF98">
    <property type="entry name" value="HTH-TYPE TRANSCRIPTIONAL REGULATOR ADHR"/>
    <property type="match status" value="1"/>
</dbReference>
<sequence>MEPIFSIAEVAEITGLSQDTLRYYEKIKLLPSTKRKENGQREYSKLDLDRVRFVTILRRTHMPLRKINEYMNNSSIKNYEECYSLLNEHKTLIETQMAEMATTLDILKHKLKNFEELKEGNFLDAEYDK</sequence>
<dbReference type="PANTHER" id="PTHR30204">
    <property type="entry name" value="REDOX-CYCLING DRUG-SENSING TRANSCRIPTIONAL ACTIVATOR SOXR"/>
    <property type="match status" value="1"/>
</dbReference>
<reference evidence="3 4" key="1">
    <citation type="submission" date="2019-11" db="EMBL/GenBank/DDBJ databases">
        <title>Paenibacillus monticola sp. nov., a novel PGPR strain isolated from mountain sample in China.</title>
        <authorList>
            <person name="Zhao Q."/>
            <person name="Li H.-P."/>
            <person name="Zhang J.-L."/>
        </authorList>
    </citation>
    <scope>NUCLEOTIDE SEQUENCE [LARGE SCALE GENOMIC DNA]</scope>
    <source>
        <strain evidence="3 4">LC-T2</strain>
    </source>
</reference>
<accession>A0A7X2H8R4</accession>
<dbReference type="InterPro" id="IPR009061">
    <property type="entry name" value="DNA-bd_dom_put_sf"/>
</dbReference>
<dbReference type="EMBL" id="WJXB01000009">
    <property type="protein sequence ID" value="MRN55490.1"/>
    <property type="molecule type" value="Genomic_DNA"/>
</dbReference>
<dbReference type="InterPro" id="IPR047057">
    <property type="entry name" value="MerR_fam"/>
</dbReference>
<evidence type="ECO:0000256" key="1">
    <source>
        <dbReference type="ARBA" id="ARBA00023125"/>
    </source>
</evidence>
<protein>
    <submittedName>
        <fullName evidence="3">MerR family transcriptional regulator</fullName>
    </submittedName>
</protein>
<dbReference type="InterPro" id="IPR000551">
    <property type="entry name" value="MerR-type_HTH_dom"/>
</dbReference>
<dbReference type="AlphaFoldDB" id="A0A7X2H8R4"/>
<evidence type="ECO:0000259" key="2">
    <source>
        <dbReference type="PROSITE" id="PS50937"/>
    </source>
</evidence>
<dbReference type="Proteomes" id="UP000463051">
    <property type="component" value="Unassembled WGS sequence"/>
</dbReference>
<keyword evidence="4" id="KW-1185">Reference proteome</keyword>
<dbReference type="Pfam" id="PF13411">
    <property type="entry name" value="MerR_1"/>
    <property type="match status" value="1"/>
</dbReference>
<dbReference type="CDD" id="cd01109">
    <property type="entry name" value="HTH_YyaN"/>
    <property type="match status" value="1"/>
</dbReference>
<dbReference type="GO" id="GO:0003700">
    <property type="term" value="F:DNA-binding transcription factor activity"/>
    <property type="evidence" value="ECO:0007669"/>
    <property type="project" value="InterPro"/>
</dbReference>
<dbReference type="PROSITE" id="PS50937">
    <property type="entry name" value="HTH_MERR_2"/>
    <property type="match status" value="1"/>
</dbReference>
<evidence type="ECO:0000313" key="3">
    <source>
        <dbReference type="EMBL" id="MRN55490.1"/>
    </source>
</evidence>
<gene>
    <name evidence="3" type="ORF">GJB61_21130</name>
</gene>
<evidence type="ECO:0000313" key="4">
    <source>
        <dbReference type="Proteomes" id="UP000463051"/>
    </source>
</evidence>
<proteinExistence type="predicted"/>
<comment type="caution">
    <text evidence="3">The sequence shown here is derived from an EMBL/GenBank/DDBJ whole genome shotgun (WGS) entry which is preliminary data.</text>
</comment>
<dbReference type="PRINTS" id="PR00040">
    <property type="entry name" value="HTHMERR"/>
</dbReference>